<comment type="caution">
    <text evidence="2">The sequence shown here is derived from an EMBL/GenBank/DDBJ whole genome shotgun (WGS) entry which is preliminary data.</text>
</comment>
<evidence type="ECO:0000313" key="2">
    <source>
        <dbReference type="EMBL" id="HJG80472.1"/>
    </source>
</evidence>
<keyword evidence="1" id="KW-0812">Transmembrane</keyword>
<reference evidence="2" key="2">
    <citation type="submission" date="2021-09" db="EMBL/GenBank/DDBJ databases">
        <authorList>
            <person name="Gilroy R."/>
        </authorList>
    </citation>
    <scope>NUCLEOTIDE SEQUENCE</scope>
    <source>
        <strain evidence="2">ChiGjej5B5-7349</strain>
    </source>
</reference>
<keyword evidence="1" id="KW-1133">Transmembrane helix</keyword>
<feature type="transmembrane region" description="Helical" evidence="1">
    <location>
        <begin position="51"/>
        <end position="73"/>
    </location>
</feature>
<proteinExistence type="predicted"/>
<protein>
    <recommendedName>
        <fullName evidence="4">DUF3017 domain-containing protein</fullName>
    </recommendedName>
</protein>
<dbReference type="AlphaFoldDB" id="A0A921SP16"/>
<accession>A0A921SP16</accession>
<organism evidence="2 3">
    <name type="scientific">Brevibacterium senegalense</name>
    <dbReference type="NCBI Taxonomy" id="1033736"/>
    <lineage>
        <taxon>Bacteria</taxon>
        <taxon>Bacillati</taxon>
        <taxon>Actinomycetota</taxon>
        <taxon>Actinomycetes</taxon>
        <taxon>Micrococcales</taxon>
        <taxon>Brevibacteriaceae</taxon>
        <taxon>Brevibacterium</taxon>
    </lineage>
</organism>
<name>A0A921SP16_9MICO</name>
<evidence type="ECO:0000313" key="3">
    <source>
        <dbReference type="Proteomes" id="UP000784435"/>
    </source>
</evidence>
<evidence type="ECO:0000256" key="1">
    <source>
        <dbReference type="SAM" id="Phobius"/>
    </source>
</evidence>
<dbReference type="EMBL" id="DYUK01000185">
    <property type="protein sequence ID" value="HJG80472.1"/>
    <property type="molecule type" value="Genomic_DNA"/>
</dbReference>
<gene>
    <name evidence="2" type="ORF">K8V08_08680</name>
</gene>
<reference evidence="2" key="1">
    <citation type="journal article" date="2021" name="PeerJ">
        <title>Extensive microbial diversity within the chicken gut microbiome revealed by metagenomics and culture.</title>
        <authorList>
            <person name="Gilroy R."/>
            <person name="Ravi A."/>
            <person name="Getino M."/>
            <person name="Pursley I."/>
            <person name="Horton D.L."/>
            <person name="Alikhan N.F."/>
            <person name="Baker D."/>
            <person name="Gharbi K."/>
            <person name="Hall N."/>
            <person name="Watson M."/>
            <person name="Adriaenssens E.M."/>
            <person name="Foster-Nyarko E."/>
            <person name="Jarju S."/>
            <person name="Secka A."/>
            <person name="Antonio M."/>
            <person name="Oren A."/>
            <person name="Chaudhuri R.R."/>
            <person name="La Ragione R."/>
            <person name="Hildebrand F."/>
            <person name="Pallen M.J."/>
        </authorList>
    </citation>
    <scope>NUCLEOTIDE SEQUENCE</scope>
    <source>
        <strain evidence="2">ChiGjej5B5-7349</strain>
    </source>
</reference>
<sequence length="75" mass="8064">MLAELVCLVAAVVAATVSFRLSGTVLALVCATAGIMRLLPEPWWATVRNRGRGFDATLFFCAAIAMFLFTWSIPG</sequence>
<dbReference type="Proteomes" id="UP000784435">
    <property type="component" value="Unassembled WGS sequence"/>
</dbReference>
<evidence type="ECO:0008006" key="4">
    <source>
        <dbReference type="Google" id="ProtNLM"/>
    </source>
</evidence>
<keyword evidence="1" id="KW-0472">Membrane</keyword>